<keyword evidence="2" id="KW-0812">Transmembrane</keyword>
<dbReference type="EMBL" id="CP034752">
    <property type="protein sequence ID" value="QBH95178.1"/>
    <property type="molecule type" value="Genomic_DNA"/>
</dbReference>
<dbReference type="KEGG" id="prag:EKN56_01395"/>
<dbReference type="GO" id="GO:0016020">
    <property type="term" value="C:membrane"/>
    <property type="evidence" value="ECO:0007669"/>
    <property type="project" value="InterPro"/>
</dbReference>
<keyword evidence="2" id="KW-1133">Transmembrane helix</keyword>
<keyword evidence="2" id="KW-0472">Membrane</keyword>
<reference evidence="3 4" key="1">
    <citation type="submission" date="2019-03" db="EMBL/GenBank/DDBJ databases">
        <title>Pragia sp. nov. isolated from the gut tract of Carduelis flavirostris.</title>
        <authorList>
            <person name="Ge Y."/>
        </authorList>
    </citation>
    <scope>NUCLEOTIDE SEQUENCE [LARGE SCALE GENOMIC DNA]</scope>
    <source>
        <strain evidence="3 4">CF-458</strain>
    </source>
</reference>
<dbReference type="PANTHER" id="PTHR35335">
    <property type="entry name" value="UPF0716 PROTEIN FXSA"/>
    <property type="match status" value="1"/>
</dbReference>
<dbReference type="AlphaFoldDB" id="A0A411WFZ3"/>
<keyword evidence="4" id="KW-1185">Reference proteome</keyword>
<proteinExistence type="predicted"/>
<feature type="transmembrane region" description="Helical" evidence="2">
    <location>
        <begin position="78"/>
        <end position="101"/>
    </location>
</feature>
<evidence type="ECO:0000313" key="3">
    <source>
        <dbReference type="EMBL" id="QBH95178.1"/>
    </source>
</evidence>
<evidence type="ECO:0000313" key="4">
    <source>
        <dbReference type="Proteomes" id="UP000293154"/>
    </source>
</evidence>
<organism evidence="3 4">
    <name type="scientific">Limnobaculum zhutongyuii</name>
    <dbReference type="NCBI Taxonomy" id="2498113"/>
    <lineage>
        <taxon>Bacteria</taxon>
        <taxon>Pseudomonadati</taxon>
        <taxon>Pseudomonadota</taxon>
        <taxon>Gammaproteobacteria</taxon>
        <taxon>Enterobacterales</taxon>
        <taxon>Budviciaceae</taxon>
        <taxon>Limnobaculum</taxon>
    </lineage>
</organism>
<evidence type="ECO:0000256" key="1">
    <source>
        <dbReference type="SAM" id="MobiDB-lite"/>
    </source>
</evidence>
<dbReference type="OrthoDB" id="9792788at2"/>
<sequence length="159" mass="17570">MRWLPLILLFLLIYIEITIFIKVAAVFGVALTLILVILTSCLGVSLVRHQGLKTLIQMQEKMANGENPAGEMVKSVSLLLAGFLLLIPGFFTDFLGLLLLLPPIQKLLTLRVMPFIHVFRSTSGNSSTTGQGGYTVEGEFQRKEDDTSKHIGDKKDPDL</sequence>
<feature type="region of interest" description="Disordered" evidence="1">
    <location>
        <begin position="123"/>
        <end position="159"/>
    </location>
</feature>
<dbReference type="Pfam" id="PF04186">
    <property type="entry name" value="FxsA"/>
    <property type="match status" value="1"/>
</dbReference>
<protein>
    <submittedName>
        <fullName evidence="3">Membrane protein FxsA</fullName>
    </submittedName>
</protein>
<dbReference type="NCBIfam" id="NF008528">
    <property type="entry name" value="PRK11463.1-2"/>
    <property type="match status" value="1"/>
</dbReference>
<dbReference type="Proteomes" id="UP000293154">
    <property type="component" value="Chromosome"/>
</dbReference>
<name>A0A411WFZ3_9GAMM</name>
<feature type="compositionally biased region" description="Basic and acidic residues" evidence="1">
    <location>
        <begin position="139"/>
        <end position="159"/>
    </location>
</feature>
<dbReference type="InterPro" id="IPR007313">
    <property type="entry name" value="FxsA"/>
</dbReference>
<dbReference type="RefSeq" id="WP_130590177.1">
    <property type="nucleotide sequence ID" value="NZ_CP034752.1"/>
</dbReference>
<evidence type="ECO:0000256" key="2">
    <source>
        <dbReference type="SAM" id="Phobius"/>
    </source>
</evidence>
<feature type="transmembrane region" description="Helical" evidence="2">
    <location>
        <begin position="7"/>
        <end position="38"/>
    </location>
</feature>
<dbReference type="PANTHER" id="PTHR35335:SF1">
    <property type="entry name" value="UPF0716 PROTEIN FXSA"/>
    <property type="match status" value="1"/>
</dbReference>
<gene>
    <name evidence="3" type="primary">fxsA</name>
    <name evidence="3" type="ORF">EKN56_01395</name>
</gene>
<accession>A0A411WFZ3</accession>